<evidence type="ECO:0000256" key="3">
    <source>
        <dbReference type="ARBA" id="ARBA00012533"/>
    </source>
</evidence>
<dbReference type="PhylomeDB" id="B4LT18"/>
<proteinExistence type="inferred from homology"/>
<dbReference type="HOGENOM" id="CLU_038704_0_0_1"/>
<dbReference type="PANTHER" id="PTHR14614">
    <property type="entry name" value="HEPATOCELLULAR CARCINOMA-ASSOCIATED ANTIGEN"/>
    <property type="match status" value="1"/>
</dbReference>
<accession>B4LT18</accession>
<reference evidence="11 12" key="1">
    <citation type="journal article" date="2007" name="Nature">
        <title>Evolution of genes and genomes on the Drosophila phylogeny.</title>
        <authorList>
            <consortium name="Drosophila 12 Genomes Consortium"/>
            <person name="Clark A.G."/>
            <person name="Eisen M.B."/>
            <person name="Smith D.R."/>
            <person name="Bergman C.M."/>
            <person name="Oliver B."/>
            <person name="Markow T.A."/>
            <person name="Kaufman T.C."/>
            <person name="Kellis M."/>
            <person name="Gelbart W."/>
            <person name="Iyer V.N."/>
            <person name="Pollard D.A."/>
            <person name="Sackton T.B."/>
            <person name="Larracuente A.M."/>
            <person name="Singh N.D."/>
            <person name="Abad J.P."/>
            <person name="Abt D.N."/>
            <person name="Adryan B."/>
            <person name="Aguade M."/>
            <person name="Akashi H."/>
            <person name="Anderson W.W."/>
            <person name="Aquadro C.F."/>
            <person name="Ardell D.H."/>
            <person name="Arguello R."/>
            <person name="Artieri C.G."/>
            <person name="Barbash D.A."/>
            <person name="Barker D."/>
            <person name="Barsanti P."/>
            <person name="Batterham P."/>
            <person name="Batzoglou S."/>
            <person name="Begun D."/>
            <person name="Bhutkar A."/>
            <person name="Blanco E."/>
            <person name="Bosak S.A."/>
            <person name="Bradley R.K."/>
            <person name="Brand A.D."/>
            <person name="Brent M.R."/>
            <person name="Brooks A.N."/>
            <person name="Brown R.H."/>
            <person name="Butlin R.K."/>
            <person name="Caggese C."/>
            <person name="Calvi B.R."/>
            <person name="Bernardo de Carvalho A."/>
            <person name="Caspi A."/>
            <person name="Castrezana S."/>
            <person name="Celniker S.E."/>
            <person name="Chang J.L."/>
            <person name="Chapple C."/>
            <person name="Chatterji S."/>
            <person name="Chinwalla A."/>
            <person name="Civetta A."/>
            <person name="Clifton S.W."/>
            <person name="Comeron J.M."/>
            <person name="Costello J.C."/>
            <person name="Coyne J.A."/>
            <person name="Daub J."/>
            <person name="David R.G."/>
            <person name="Delcher A.L."/>
            <person name="Delehaunty K."/>
            <person name="Do C.B."/>
            <person name="Ebling H."/>
            <person name="Edwards K."/>
            <person name="Eickbush T."/>
            <person name="Evans J.D."/>
            <person name="Filipski A."/>
            <person name="Findeiss S."/>
            <person name="Freyhult E."/>
            <person name="Fulton L."/>
            <person name="Fulton R."/>
            <person name="Garcia A.C."/>
            <person name="Gardiner A."/>
            <person name="Garfield D.A."/>
            <person name="Garvin B.E."/>
            <person name="Gibson G."/>
            <person name="Gilbert D."/>
            <person name="Gnerre S."/>
            <person name="Godfrey J."/>
            <person name="Good R."/>
            <person name="Gotea V."/>
            <person name="Gravely B."/>
            <person name="Greenberg A.J."/>
            <person name="Griffiths-Jones S."/>
            <person name="Gross S."/>
            <person name="Guigo R."/>
            <person name="Gustafson E.A."/>
            <person name="Haerty W."/>
            <person name="Hahn M.W."/>
            <person name="Halligan D.L."/>
            <person name="Halpern A.L."/>
            <person name="Halter G.M."/>
            <person name="Han M.V."/>
            <person name="Heger A."/>
            <person name="Hillier L."/>
            <person name="Hinrichs A.S."/>
            <person name="Holmes I."/>
            <person name="Hoskins R.A."/>
            <person name="Hubisz M.J."/>
            <person name="Hultmark D."/>
            <person name="Huntley M.A."/>
            <person name="Jaffe D.B."/>
            <person name="Jagadeeshan S."/>
            <person name="Jeck W.R."/>
            <person name="Johnson J."/>
            <person name="Jones C.D."/>
            <person name="Jordan W.C."/>
            <person name="Karpen G.H."/>
            <person name="Kataoka E."/>
            <person name="Keightley P.D."/>
            <person name="Kheradpour P."/>
            <person name="Kirkness E.F."/>
            <person name="Koerich L.B."/>
            <person name="Kristiansen K."/>
            <person name="Kudrna D."/>
            <person name="Kulathinal R.J."/>
            <person name="Kumar S."/>
            <person name="Kwok R."/>
            <person name="Lander E."/>
            <person name="Langley C.H."/>
            <person name="Lapoint R."/>
            <person name="Lazzaro B.P."/>
            <person name="Lee S.J."/>
            <person name="Levesque L."/>
            <person name="Li R."/>
            <person name="Lin C.F."/>
            <person name="Lin M.F."/>
            <person name="Lindblad-Toh K."/>
            <person name="Llopart A."/>
            <person name="Long M."/>
            <person name="Low L."/>
            <person name="Lozovsky E."/>
            <person name="Lu J."/>
            <person name="Luo M."/>
            <person name="Machado C.A."/>
            <person name="Makalowski W."/>
            <person name="Marzo M."/>
            <person name="Matsuda M."/>
            <person name="Matzkin L."/>
            <person name="McAllister B."/>
            <person name="McBride C.S."/>
            <person name="McKernan B."/>
            <person name="McKernan K."/>
            <person name="Mendez-Lago M."/>
            <person name="Minx P."/>
            <person name="Mollenhauer M.U."/>
            <person name="Montooth K."/>
            <person name="Mount S.M."/>
            <person name="Mu X."/>
            <person name="Myers E."/>
            <person name="Negre B."/>
            <person name="Newfeld S."/>
            <person name="Nielsen R."/>
            <person name="Noor M.A."/>
            <person name="O'Grady P."/>
            <person name="Pachter L."/>
            <person name="Papaceit M."/>
            <person name="Parisi M.J."/>
            <person name="Parisi M."/>
            <person name="Parts L."/>
            <person name="Pedersen J.S."/>
            <person name="Pesole G."/>
            <person name="Phillippy A.M."/>
            <person name="Ponting C.P."/>
            <person name="Pop M."/>
            <person name="Porcelli D."/>
            <person name="Powell J.R."/>
            <person name="Prohaska S."/>
            <person name="Pruitt K."/>
            <person name="Puig M."/>
            <person name="Quesneville H."/>
            <person name="Ram K.R."/>
            <person name="Rand D."/>
            <person name="Rasmussen M.D."/>
            <person name="Reed L.K."/>
            <person name="Reenan R."/>
            <person name="Reily A."/>
            <person name="Remington K.A."/>
            <person name="Rieger T.T."/>
            <person name="Ritchie M.G."/>
            <person name="Robin C."/>
            <person name="Rogers Y.H."/>
            <person name="Rohde C."/>
            <person name="Rozas J."/>
            <person name="Rubenfield M.J."/>
            <person name="Ruiz A."/>
            <person name="Russo S."/>
            <person name="Salzberg S.L."/>
            <person name="Sanchez-Gracia A."/>
            <person name="Saranga D.J."/>
            <person name="Sato H."/>
            <person name="Schaeffer S.W."/>
            <person name="Schatz M.C."/>
            <person name="Schlenke T."/>
            <person name="Schwartz R."/>
            <person name="Segarra C."/>
            <person name="Singh R.S."/>
            <person name="Sirot L."/>
            <person name="Sirota M."/>
            <person name="Sisneros N.B."/>
            <person name="Smith C.D."/>
            <person name="Smith T.F."/>
            <person name="Spieth J."/>
            <person name="Stage D.E."/>
            <person name="Stark A."/>
            <person name="Stephan W."/>
            <person name="Strausberg R.L."/>
            <person name="Strempel S."/>
            <person name="Sturgill D."/>
            <person name="Sutton G."/>
            <person name="Sutton G.G."/>
            <person name="Tao W."/>
            <person name="Teichmann S."/>
            <person name="Tobari Y.N."/>
            <person name="Tomimura Y."/>
            <person name="Tsolas J.M."/>
            <person name="Valente V.L."/>
            <person name="Venter E."/>
            <person name="Venter J.C."/>
            <person name="Vicario S."/>
            <person name="Vieira F.G."/>
            <person name="Vilella A.J."/>
            <person name="Villasante A."/>
            <person name="Walenz B."/>
            <person name="Wang J."/>
            <person name="Wasserman M."/>
            <person name="Watts T."/>
            <person name="Wilson D."/>
            <person name="Wilson R.K."/>
            <person name="Wing R.A."/>
            <person name="Wolfner M.F."/>
            <person name="Wong A."/>
            <person name="Wong G.K."/>
            <person name="Wu C.I."/>
            <person name="Wu G."/>
            <person name="Yamamoto D."/>
            <person name="Yang H.P."/>
            <person name="Yang S.P."/>
            <person name="Yorke J.A."/>
            <person name="Yoshida K."/>
            <person name="Zdobnov E."/>
            <person name="Zhang P."/>
            <person name="Zhang Y."/>
            <person name="Zimin A.V."/>
            <person name="Baldwin J."/>
            <person name="Abdouelleil A."/>
            <person name="Abdulkadir J."/>
            <person name="Abebe A."/>
            <person name="Abera B."/>
            <person name="Abreu J."/>
            <person name="Acer S.C."/>
            <person name="Aftuck L."/>
            <person name="Alexander A."/>
            <person name="An P."/>
            <person name="Anderson E."/>
            <person name="Anderson S."/>
            <person name="Arachi H."/>
            <person name="Azer M."/>
            <person name="Bachantsang P."/>
            <person name="Barry A."/>
            <person name="Bayul T."/>
            <person name="Berlin A."/>
            <person name="Bessette D."/>
            <person name="Bloom T."/>
            <person name="Blye J."/>
            <person name="Boguslavskiy L."/>
            <person name="Bonnet C."/>
            <person name="Boukhgalter B."/>
            <person name="Bourzgui I."/>
            <person name="Brown A."/>
            <person name="Cahill P."/>
            <person name="Channer S."/>
            <person name="Cheshatsang Y."/>
            <person name="Chuda L."/>
            <person name="Citroen M."/>
            <person name="Collymore A."/>
            <person name="Cooke P."/>
            <person name="Costello M."/>
            <person name="D'Aco K."/>
            <person name="Daza R."/>
            <person name="De Haan G."/>
            <person name="DeGray S."/>
            <person name="DeMaso C."/>
            <person name="Dhargay N."/>
            <person name="Dooley K."/>
            <person name="Dooley E."/>
            <person name="Doricent M."/>
            <person name="Dorje P."/>
            <person name="Dorjee K."/>
            <person name="Dupes A."/>
            <person name="Elong R."/>
            <person name="Falk J."/>
            <person name="Farina A."/>
            <person name="Faro S."/>
            <person name="Ferguson D."/>
            <person name="Fisher S."/>
            <person name="Foley C.D."/>
            <person name="Franke A."/>
            <person name="Friedrich D."/>
            <person name="Gadbois L."/>
            <person name="Gearin G."/>
            <person name="Gearin C.R."/>
            <person name="Giannoukos G."/>
            <person name="Goode T."/>
            <person name="Graham J."/>
            <person name="Grandbois E."/>
            <person name="Grewal S."/>
            <person name="Gyaltsen K."/>
            <person name="Hafez N."/>
            <person name="Hagos B."/>
            <person name="Hall J."/>
            <person name="Henson C."/>
            <person name="Hollinger A."/>
            <person name="Honan T."/>
            <person name="Huard M.D."/>
            <person name="Hughes L."/>
            <person name="Hurhula B."/>
            <person name="Husby M.E."/>
            <person name="Kamat A."/>
            <person name="Kanga B."/>
            <person name="Kashin S."/>
            <person name="Khazanovich D."/>
            <person name="Kisner P."/>
            <person name="Lance K."/>
            <person name="Lara M."/>
            <person name="Lee W."/>
            <person name="Lennon N."/>
            <person name="Letendre F."/>
            <person name="LeVine R."/>
            <person name="Lipovsky A."/>
            <person name="Liu X."/>
            <person name="Liu J."/>
            <person name="Liu S."/>
            <person name="Lokyitsang T."/>
            <person name="Lokyitsang Y."/>
            <person name="Lubonja R."/>
            <person name="Lui A."/>
            <person name="MacDonald P."/>
            <person name="Magnisalis V."/>
            <person name="Maru K."/>
            <person name="Matthews C."/>
            <person name="McCusker W."/>
            <person name="McDonough S."/>
            <person name="Mehta T."/>
            <person name="Meldrim J."/>
            <person name="Meneus L."/>
            <person name="Mihai O."/>
            <person name="Mihalev A."/>
            <person name="Mihova T."/>
            <person name="Mittelman R."/>
            <person name="Mlenga V."/>
            <person name="Montmayeur A."/>
            <person name="Mulrain L."/>
            <person name="Navidi A."/>
            <person name="Naylor J."/>
            <person name="Negash T."/>
            <person name="Nguyen T."/>
            <person name="Nguyen N."/>
            <person name="Nicol R."/>
            <person name="Norbu C."/>
            <person name="Norbu N."/>
            <person name="Novod N."/>
            <person name="O'Neill B."/>
            <person name="Osman S."/>
            <person name="Markiewicz E."/>
            <person name="Oyono O.L."/>
            <person name="Patti C."/>
            <person name="Phunkhang P."/>
            <person name="Pierre F."/>
            <person name="Priest M."/>
            <person name="Raghuraman S."/>
            <person name="Rege F."/>
            <person name="Reyes R."/>
            <person name="Rise C."/>
            <person name="Rogov P."/>
            <person name="Ross K."/>
            <person name="Ryan E."/>
            <person name="Settipalli S."/>
            <person name="Shea T."/>
            <person name="Sherpa N."/>
            <person name="Shi L."/>
            <person name="Shih D."/>
            <person name="Sparrow T."/>
            <person name="Spaulding J."/>
            <person name="Stalker J."/>
            <person name="Stange-Thomann N."/>
            <person name="Stavropoulos S."/>
            <person name="Stone C."/>
            <person name="Strader C."/>
            <person name="Tesfaye S."/>
            <person name="Thomson T."/>
            <person name="Thoulutsang Y."/>
            <person name="Thoulutsang D."/>
            <person name="Topham K."/>
            <person name="Topping I."/>
            <person name="Tsamla T."/>
            <person name="Vassiliev H."/>
            <person name="Vo A."/>
            <person name="Wangchuk T."/>
            <person name="Wangdi T."/>
            <person name="Weiand M."/>
            <person name="Wilkinson J."/>
            <person name="Wilson A."/>
            <person name="Yadav S."/>
            <person name="Young G."/>
            <person name="Yu Q."/>
            <person name="Zembek L."/>
            <person name="Zhong D."/>
            <person name="Zimmer A."/>
            <person name="Zwirko Z."/>
            <person name="Jaffe D.B."/>
            <person name="Alvarez P."/>
            <person name="Brockman W."/>
            <person name="Butler J."/>
            <person name="Chin C."/>
            <person name="Gnerre S."/>
            <person name="Grabherr M."/>
            <person name="Kleber M."/>
            <person name="Mauceli E."/>
            <person name="MacCallum I."/>
        </authorList>
    </citation>
    <scope>NUCLEOTIDE SEQUENCE [LARGE SCALE GENOMIC DNA]</scope>
    <source>
        <strain evidence="12">Tucson 15010-1051.87</strain>
    </source>
</reference>
<sequence>MFKFNFEVNDSDSSDNTESPFKKPKVDQKINSESEKDEKILWYKAEQIKPTKVILQSLDLYELNAKVLTFKDVELRHIIAGFLLEDIKKNSDVDSKDIKKSEESHSDLIAGVYEGGAKIWECTDDLLKYLFKNYEKKHWENKLVLDLGCGSGLLGIYAMKCGAKVDFQDYNKDVLEKITIPNVLLNLNETLTDDEKIDQLQKKSNFYAGDWSYFTTLTENLEKYDIILTSETIYNMENQQKLLDTFKKRLKSDGIVLVAAKSHYFGVGGGLEQLVEFIKSGKDFLSTYLWQADENLKRGIIQLKLQ</sequence>
<dbReference type="Pfam" id="PF10294">
    <property type="entry name" value="Methyltransf_16"/>
    <property type="match status" value="1"/>
</dbReference>
<evidence type="ECO:0000256" key="10">
    <source>
        <dbReference type="SAM" id="MobiDB-lite"/>
    </source>
</evidence>
<evidence type="ECO:0000313" key="12">
    <source>
        <dbReference type="Proteomes" id="UP000008792"/>
    </source>
</evidence>
<dbReference type="OrthoDB" id="1723750at2759"/>
<comment type="subcellular location">
    <subcellularLocation>
        <location evidence="2">Cytoplasm</location>
    </subcellularLocation>
    <subcellularLocation>
        <location evidence="1">Nucleus</location>
    </subcellularLocation>
</comment>
<evidence type="ECO:0000313" key="11">
    <source>
        <dbReference type="EMBL" id="EDW63849.1"/>
    </source>
</evidence>
<keyword evidence="6" id="KW-0808">Transferase</keyword>
<keyword evidence="4" id="KW-0963">Cytoplasm</keyword>
<feature type="compositionally biased region" description="Basic and acidic residues" evidence="10">
    <location>
        <begin position="20"/>
        <end position="32"/>
    </location>
</feature>
<evidence type="ECO:0000256" key="9">
    <source>
        <dbReference type="ARBA" id="ARBA00038126"/>
    </source>
</evidence>
<dbReference type="KEGG" id="dvi:6627318"/>
<dbReference type="EMBL" id="CH940649">
    <property type="protein sequence ID" value="EDW63849.1"/>
    <property type="molecule type" value="Genomic_DNA"/>
</dbReference>
<dbReference type="InParanoid" id="B4LT18"/>
<dbReference type="STRING" id="7244.B4LT18"/>
<dbReference type="eggNOG" id="KOG2920">
    <property type="taxonomic scope" value="Eukaryota"/>
</dbReference>
<dbReference type="Proteomes" id="UP000008792">
    <property type="component" value="Unassembled WGS sequence"/>
</dbReference>
<dbReference type="FunCoup" id="B4LT18">
    <property type="interactions" value="2324"/>
</dbReference>
<dbReference type="GO" id="GO:0005737">
    <property type="term" value="C:cytoplasm"/>
    <property type="evidence" value="ECO:0007669"/>
    <property type="project" value="UniProtKB-SubCell"/>
</dbReference>
<dbReference type="SUPFAM" id="SSF53335">
    <property type="entry name" value="S-adenosyl-L-methionine-dependent methyltransferases"/>
    <property type="match status" value="1"/>
</dbReference>
<dbReference type="InterPro" id="IPR019410">
    <property type="entry name" value="Methyltransf_16"/>
</dbReference>
<evidence type="ECO:0000256" key="7">
    <source>
        <dbReference type="ARBA" id="ARBA00022691"/>
    </source>
</evidence>
<keyword evidence="7" id="KW-0949">S-adenosyl-L-methionine</keyword>
<gene>
    <name evidence="11" type="primary">Dvir\GJ16916</name>
    <name evidence="11" type="ORF">Dvir_GJ16916</name>
</gene>
<dbReference type="GO" id="GO:0005634">
    <property type="term" value="C:nucleus"/>
    <property type="evidence" value="ECO:0007669"/>
    <property type="project" value="UniProtKB-SubCell"/>
</dbReference>
<keyword evidence="12" id="KW-1185">Reference proteome</keyword>
<dbReference type="Gene3D" id="3.40.50.150">
    <property type="entry name" value="Vaccinia Virus protein VP39"/>
    <property type="match status" value="1"/>
</dbReference>
<dbReference type="OMA" id="NNETEQM"/>
<dbReference type="PANTHER" id="PTHR14614:SF39">
    <property type="entry name" value="HISTIDINE PROTEIN METHYLTRANSFERASE 1 HOMOLOG"/>
    <property type="match status" value="1"/>
</dbReference>
<evidence type="ECO:0000256" key="5">
    <source>
        <dbReference type="ARBA" id="ARBA00022603"/>
    </source>
</evidence>
<evidence type="ECO:0000256" key="6">
    <source>
        <dbReference type="ARBA" id="ARBA00022679"/>
    </source>
</evidence>
<dbReference type="InterPro" id="IPR029063">
    <property type="entry name" value="SAM-dependent_MTases_sf"/>
</dbReference>
<dbReference type="AlphaFoldDB" id="B4LT18"/>
<dbReference type="EC" id="2.1.1.85" evidence="3"/>
<keyword evidence="8" id="KW-0539">Nucleus</keyword>
<evidence type="ECO:0000256" key="1">
    <source>
        <dbReference type="ARBA" id="ARBA00004123"/>
    </source>
</evidence>
<feature type="region of interest" description="Disordered" evidence="10">
    <location>
        <begin position="1"/>
        <end position="32"/>
    </location>
</feature>
<name>B4LT18_DROVI</name>
<comment type="similarity">
    <text evidence="9">Belongs to the methyltransferase superfamily. METTL18 family.</text>
</comment>
<evidence type="ECO:0000256" key="4">
    <source>
        <dbReference type="ARBA" id="ARBA00022490"/>
    </source>
</evidence>
<dbReference type="CDD" id="cd02440">
    <property type="entry name" value="AdoMet_MTases"/>
    <property type="match status" value="1"/>
</dbReference>
<dbReference type="GO" id="GO:0032259">
    <property type="term" value="P:methylation"/>
    <property type="evidence" value="ECO:0007669"/>
    <property type="project" value="UniProtKB-KW"/>
</dbReference>
<dbReference type="GO" id="GO:0018064">
    <property type="term" value="F:protein-L-histidine N-tele-methyltransferase activity"/>
    <property type="evidence" value="ECO:0007669"/>
    <property type="project" value="UniProtKB-EC"/>
</dbReference>
<evidence type="ECO:0000256" key="2">
    <source>
        <dbReference type="ARBA" id="ARBA00004496"/>
    </source>
</evidence>
<protein>
    <recommendedName>
        <fullName evidence="3">protein-histidine N-methyltransferase</fullName>
        <ecNumber evidence="3">2.1.1.85</ecNumber>
    </recommendedName>
</protein>
<organism evidence="11 12">
    <name type="scientific">Drosophila virilis</name>
    <name type="common">Fruit fly</name>
    <dbReference type="NCBI Taxonomy" id="7244"/>
    <lineage>
        <taxon>Eukaryota</taxon>
        <taxon>Metazoa</taxon>
        <taxon>Ecdysozoa</taxon>
        <taxon>Arthropoda</taxon>
        <taxon>Hexapoda</taxon>
        <taxon>Insecta</taxon>
        <taxon>Pterygota</taxon>
        <taxon>Neoptera</taxon>
        <taxon>Endopterygota</taxon>
        <taxon>Diptera</taxon>
        <taxon>Brachycera</taxon>
        <taxon>Muscomorpha</taxon>
        <taxon>Ephydroidea</taxon>
        <taxon>Drosophilidae</taxon>
        <taxon>Drosophila</taxon>
    </lineage>
</organism>
<keyword evidence="5" id="KW-0489">Methyltransferase</keyword>
<evidence type="ECO:0000256" key="8">
    <source>
        <dbReference type="ARBA" id="ARBA00023242"/>
    </source>
</evidence>